<dbReference type="InterPro" id="IPR036388">
    <property type="entry name" value="WH-like_DNA-bd_sf"/>
</dbReference>
<dbReference type="EMBL" id="RPFW01000002">
    <property type="protein sequence ID" value="TVZ05682.1"/>
    <property type="molecule type" value="Genomic_DNA"/>
</dbReference>
<dbReference type="Proteomes" id="UP000460272">
    <property type="component" value="Unassembled WGS sequence"/>
</dbReference>
<protein>
    <submittedName>
        <fullName evidence="2">MBL fold metallo-hydrolase</fullName>
    </submittedName>
</protein>
<dbReference type="InterPro" id="IPR050662">
    <property type="entry name" value="Sec-metab_biosynth-thioest"/>
</dbReference>
<dbReference type="SMART" id="SM00849">
    <property type="entry name" value="Lactamase_B"/>
    <property type="match status" value="1"/>
</dbReference>
<dbReference type="GO" id="GO:0016787">
    <property type="term" value="F:hydrolase activity"/>
    <property type="evidence" value="ECO:0007669"/>
    <property type="project" value="UniProtKB-KW"/>
</dbReference>
<keyword evidence="2" id="KW-0378">Hydrolase</keyword>
<name>A0A6P2C2P6_9ACTN</name>
<dbReference type="Gene3D" id="3.60.15.10">
    <property type="entry name" value="Ribonuclease Z/Hydroxyacylglutathione hydrolase-like"/>
    <property type="match status" value="1"/>
</dbReference>
<evidence type="ECO:0000313" key="3">
    <source>
        <dbReference type="Proteomes" id="UP000460272"/>
    </source>
</evidence>
<feature type="domain" description="Metallo-beta-lactamase" evidence="1">
    <location>
        <begin position="41"/>
        <end position="255"/>
    </location>
</feature>
<dbReference type="InterPro" id="IPR036866">
    <property type="entry name" value="RibonucZ/Hydroxyglut_hydro"/>
</dbReference>
<comment type="caution">
    <text evidence="2">The sequence shown here is derived from an EMBL/GenBank/DDBJ whole genome shotgun (WGS) entry which is preliminary data.</text>
</comment>
<dbReference type="PANTHER" id="PTHR23131">
    <property type="entry name" value="ENDORIBONUCLEASE LACTB2"/>
    <property type="match status" value="1"/>
</dbReference>
<dbReference type="InterPro" id="IPR001279">
    <property type="entry name" value="Metallo-B-lactamas"/>
</dbReference>
<organism evidence="2 3">
    <name type="scientific">Trebonia kvetii</name>
    <dbReference type="NCBI Taxonomy" id="2480626"/>
    <lineage>
        <taxon>Bacteria</taxon>
        <taxon>Bacillati</taxon>
        <taxon>Actinomycetota</taxon>
        <taxon>Actinomycetes</taxon>
        <taxon>Streptosporangiales</taxon>
        <taxon>Treboniaceae</taxon>
        <taxon>Trebonia</taxon>
    </lineage>
</organism>
<reference evidence="2 3" key="1">
    <citation type="submission" date="2018-11" db="EMBL/GenBank/DDBJ databases">
        <title>Trebonia kvetii gen.nov., sp.nov., a novel acidophilic actinobacterium, and proposal of the new actinobacterial family Treboniaceae fam. nov.</title>
        <authorList>
            <person name="Rapoport D."/>
            <person name="Sagova-Mareckova M."/>
            <person name="Sedlacek I."/>
            <person name="Provaznik J."/>
            <person name="Kralova S."/>
            <person name="Pavlinic D."/>
            <person name="Benes V."/>
            <person name="Kopecky J."/>
        </authorList>
    </citation>
    <scope>NUCLEOTIDE SEQUENCE [LARGE SCALE GENOMIC DNA]</scope>
    <source>
        <strain evidence="2 3">15Tr583</strain>
    </source>
</reference>
<sequence length="354" mass="38389">MRVTGTLQQEAWARKEIPPVERVVPGVWSVPVPIPDNPLRYVLSYLIEHSAGFVLVDPGWDAPASWQALTDGLDACGVPLSAVTAVLVTHVHPDHHGLSGAVREASGAWIGMHEGEDALLARFSRPDMAGSMAGYLRWCGAPDEHVGQMTDGGRRTANAAMARGAIVRADRLIGHGELIDVPGLRLRAVWTPGHSPGHLCFHDETHGLLLTGDHVLPRITPNISAWDQESEPLAAYLDSLEKLRPLAPDEVLPAHEYRFAGLDDRLDTLREHHLERLKEAADIVGSGPARHTAWQVARQVTWSRPWSALSPFQHQAALGEVVAHLRHLRSLRAVSCAAVGGVGLWHPAGTAQLA</sequence>
<dbReference type="PANTHER" id="PTHR23131:SF4">
    <property type="entry name" value="METALLO-BETA-LACTAMASE SUPERFAMILY POTEIN"/>
    <property type="match status" value="1"/>
</dbReference>
<dbReference type="RefSeq" id="WP_145853383.1">
    <property type="nucleotide sequence ID" value="NZ_RPFW01000002.1"/>
</dbReference>
<dbReference type="OrthoDB" id="2971563at2"/>
<dbReference type="AlphaFoldDB" id="A0A6P2C2P6"/>
<accession>A0A6P2C2P6</accession>
<proteinExistence type="predicted"/>
<keyword evidence="3" id="KW-1185">Reference proteome</keyword>
<dbReference type="Gene3D" id="1.10.10.10">
    <property type="entry name" value="Winged helix-like DNA-binding domain superfamily/Winged helix DNA-binding domain"/>
    <property type="match status" value="1"/>
</dbReference>
<evidence type="ECO:0000313" key="2">
    <source>
        <dbReference type="EMBL" id="TVZ05682.1"/>
    </source>
</evidence>
<dbReference type="Pfam" id="PF00753">
    <property type="entry name" value="Lactamase_B"/>
    <property type="match status" value="1"/>
</dbReference>
<evidence type="ECO:0000259" key="1">
    <source>
        <dbReference type="SMART" id="SM00849"/>
    </source>
</evidence>
<gene>
    <name evidence="2" type="ORF">EAS64_14395</name>
</gene>
<dbReference type="SUPFAM" id="SSF56281">
    <property type="entry name" value="Metallo-hydrolase/oxidoreductase"/>
    <property type="match status" value="1"/>
</dbReference>